<gene>
    <name evidence="1" type="ORF">SAPIO_CDS0137</name>
</gene>
<dbReference type="Proteomes" id="UP000028545">
    <property type="component" value="Unassembled WGS sequence"/>
</dbReference>
<dbReference type="RefSeq" id="XP_016646625.1">
    <property type="nucleotide sequence ID" value="XM_016782992.1"/>
</dbReference>
<organism evidence="1 2">
    <name type="scientific">Pseudallescheria apiosperma</name>
    <name type="common">Scedosporium apiospermum</name>
    <dbReference type="NCBI Taxonomy" id="563466"/>
    <lineage>
        <taxon>Eukaryota</taxon>
        <taxon>Fungi</taxon>
        <taxon>Dikarya</taxon>
        <taxon>Ascomycota</taxon>
        <taxon>Pezizomycotina</taxon>
        <taxon>Sordariomycetes</taxon>
        <taxon>Hypocreomycetidae</taxon>
        <taxon>Microascales</taxon>
        <taxon>Microascaceae</taxon>
        <taxon>Scedosporium</taxon>
    </lineage>
</organism>
<dbReference type="OMA" id="WEVSNVG"/>
<dbReference type="PANTHER" id="PTHR28037">
    <property type="entry name" value="ALCOHOL O-ACETYLTRANSFERASE 1-RELATED"/>
    <property type="match status" value="1"/>
</dbReference>
<dbReference type="PANTHER" id="PTHR28037:SF1">
    <property type="entry name" value="ALCOHOL O-ACETYLTRANSFERASE 1-RELATED"/>
    <property type="match status" value="1"/>
</dbReference>
<comment type="caution">
    <text evidence="1">The sequence shown here is derived from an EMBL/GenBank/DDBJ whole genome shotgun (WGS) entry which is preliminary data.</text>
</comment>
<name>A0A084GHL4_PSEDA</name>
<accession>A0A084GHL4</accession>
<evidence type="ECO:0008006" key="3">
    <source>
        <dbReference type="Google" id="ProtNLM"/>
    </source>
</evidence>
<dbReference type="InterPro" id="IPR010828">
    <property type="entry name" value="Atf2/Sli1-like"/>
</dbReference>
<sequence>MTNSRILRACGKIEQYSTSRHSLGIYRCVCNTCRYEASEPLDQQVWKAWISEAIVSIIDSQPFLRVGIAGEDTNSPNFVHVTSIDLDNHVSWRTDTSKEGQDTTLLSAVEERHNSLWPDISNRPPWSVTILGGEGNPQYVDVIFSWHHAIGDGLSGQMVQKALLQALRETKIPAATEPARSSILRYPERPVLPPPQEEAVNLSIGWWYMLKTLWAEFRPAFLAPTPVTPWGGELINLERPYKTNVRLVTIDNETRNGLITLCRMHGTTLTGLIQVLILASFARQLPSEKSFTAQTPMSLRPYASTEGFDLSKTMLVLVTSLHHRFTPVIVSELQSLLSSSPSEGDTSLEDKIWELAASIKGELKRKADELPANDIMGLLQWVSNWHERLKKADGTPRDTTWEVSNVGIIGDEGVAGKDVVRISRQVFSQSAIMTGPAMCASVAGCQSSGSVSISLSWQEGVLDHNLVEGIKEDLEAWMRNLGTSGKLR</sequence>
<dbReference type="KEGG" id="sapo:SAPIO_CDS0137"/>
<dbReference type="Gene3D" id="3.30.559.30">
    <property type="entry name" value="Nonribosomal peptide synthetase, condensation domain"/>
    <property type="match status" value="1"/>
</dbReference>
<dbReference type="VEuPathDB" id="FungiDB:SAPIO_CDS0137"/>
<dbReference type="EMBL" id="JOWA01000011">
    <property type="protein sequence ID" value="KEZ46826.1"/>
    <property type="molecule type" value="Genomic_DNA"/>
</dbReference>
<dbReference type="InterPro" id="IPR052058">
    <property type="entry name" value="Alcohol_O-acetyltransferase"/>
</dbReference>
<dbReference type="GO" id="GO:0008080">
    <property type="term" value="F:N-acetyltransferase activity"/>
    <property type="evidence" value="ECO:0007669"/>
    <property type="project" value="TreeGrafter"/>
</dbReference>
<dbReference type="Gene3D" id="3.30.559.10">
    <property type="entry name" value="Chloramphenicol acetyltransferase-like domain"/>
    <property type="match status" value="1"/>
</dbReference>
<dbReference type="AlphaFoldDB" id="A0A084GHL4"/>
<dbReference type="HOGENOM" id="CLU_024469_0_1_1"/>
<dbReference type="Pfam" id="PF07247">
    <property type="entry name" value="AATase"/>
    <property type="match status" value="1"/>
</dbReference>
<keyword evidence="2" id="KW-1185">Reference proteome</keyword>
<dbReference type="SUPFAM" id="SSF52777">
    <property type="entry name" value="CoA-dependent acyltransferases"/>
    <property type="match status" value="1"/>
</dbReference>
<dbReference type="OrthoDB" id="2150604at2759"/>
<evidence type="ECO:0000313" key="2">
    <source>
        <dbReference type="Proteomes" id="UP000028545"/>
    </source>
</evidence>
<protein>
    <recommendedName>
        <fullName evidence="3">Alcohol acetyltransferase FCK4</fullName>
    </recommendedName>
</protein>
<evidence type="ECO:0000313" key="1">
    <source>
        <dbReference type="EMBL" id="KEZ46826.1"/>
    </source>
</evidence>
<dbReference type="InterPro" id="IPR023213">
    <property type="entry name" value="CAT-like_dom_sf"/>
</dbReference>
<reference evidence="1 2" key="1">
    <citation type="journal article" date="2014" name="Genome Announc.">
        <title>Draft genome sequence of the pathogenic fungus Scedosporium apiospermum.</title>
        <authorList>
            <person name="Vandeputte P."/>
            <person name="Ghamrawi S."/>
            <person name="Rechenmann M."/>
            <person name="Iltis A."/>
            <person name="Giraud S."/>
            <person name="Fleury M."/>
            <person name="Thornton C."/>
            <person name="Delhaes L."/>
            <person name="Meyer W."/>
            <person name="Papon N."/>
            <person name="Bouchara J.P."/>
        </authorList>
    </citation>
    <scope>NUCLEOTIDE SEQUENCE [LARGE SCALE GENOMIC DNA]</scope>
    <source>
        <strain evidence="1 2">IHEM 14462</strain>
    </source>
</reference>
<dbReference type="GeneID" id="27718289"/>
<proteinExistence type="predicted"/>